<evidence type="ECO:0000313" key="1">
    <source>
        <dbReference type="EMBL" id="SUU90664.1"/>
    </source>
</evidence>
<protein>
    <submittedName>
        <fullName evidence="1">Uncharacterized protein</fullName>
    </submittedName>
</protein>
<dbReference type="EMBL" id="UFSM01000001">
    <property type="protein sequence ID" value="SUU90664.1"/>
    <property type="molecule type" value="Genomic_DNA"/>
</dbReference>
<reference evidence="1 2" key="1">
    <citation type="submission" date="2018-06" db="EMBL/GenBank/DDBJ databases">
        <authorList>
            <consortium name="Pathogen Informatics"/>
            <person name="Doyle S."/>
        </authorList>
    </citation>
    <scope>NUCLEOTIDE SEQUENCE [LARGE SCALE GENOMIC DNA]</scope>
    <source>
        <strain evidence="1 2">NCTC10684</strain>
    </source>
</reference>
<name>A0A380WRA4_AMIAI</name>
<accession>A0A380WRA4</accession>
<sequence length="63" mass="7626">MPETKDVKNLSLLTRIRLIARDSDDIKLEPWKFHEMGERYREMYEKYDLVRALQTFCAFAMIV</sequence>
<evidence type="ECO:0000313" key="2">
    <source>
        <dbReference type="Proteomes" id="UP000254701"/>
    </source>
</evidence>
<dbReference type="RefSeq" id="WP_115732626.1">
    <property type="nucleotide sequence ID" value="NZ_BAAAVY010000037.1"/>
</dbReference>
<gene>
    <name evidence="1" type="ORF">NCTC10684_03922</name>
</gene>
<proteinExistence type="predicted"/>
<organism evidence="1 2">
    <name type="scientific">Aminobacter aminovorans</name>
    <name type="common">Chelatobacter heintzii</name>
    <dbReference type="NCBI Taxonomy" id="83263"/>
    <lineage>
        <taxon>Bacteria</taxon>
        <taxon>Pseudomonadati</taxon>
        <taxon>Pseudomonadota</taxon>
        <taxon>Alphaproteobacteria</taxon>
        <taxon>Hyphomicrobiales</taxon>
        <taxon>Phyllobacteriaceae</taxon>
        <taxon>Aminobacter</taxon>
    </lineage>
</organism>
<dbReference type="AlphaFoldDB" id="A0A380WRA4"/>
<dbReference type="Proteomes" id="UP000254701">
    <property type="component" value="Unassembled WGS sequence"/>
</dbReference>